<organism evidence="1 2">
    <name type="scientific">Methylomonas fluvii</name>
    <dbReference type="NCBI Taxonomy" id="1854564"/>
    <lineage>
        <taxon>Bacteria</taxon>
        <taxon>Pseudomonadati</taxon>
        <taxon>Pseudomonadota</taxon>
        <taxon>Gammaproteobacteria</taxon>
        <taxon>Methylococcales</taxon>
        <taxon>Methylococcaceae</taxon>
        <taxon>Methylomonas</taxon>
    </lineage>
</organism>
<sequence>MRMILIICFLVIPNICKAIVPIKNQDNEVLNETYIAKSGYIYLADALKKEIQPAGLAYIPAGTRFLAHNKILNYEGRSWRLILTENGLYGYIIDSSDNYWKPSVIDIFIKNQLVSIVKMSYNIKIPLSKSEVNVTLTPSEIYQIVRESEEGVVILIGQDKLPEIKDANFHITVPKEVVSVYRKDNFLKHESINKFVDKKVEGAPALFKECGREQITTSKSGGNFGISVEKFFSAINMGVNAEIEKNEILSFEKDVSVARWYYERTDKMGYYALTKKTDCVSQKSVYSIMYSGGEELKFNEEVLDKKLSLVATGQVLLTCLDNYFVLSRILKDRGFSEEEIPFIISRVSKIQSPAGQCNKDNQKPQNTMI</sequence>
<accession>A0ABR9DBX9</accession>
<evidence type="ECO:0000313" key="2">
    <source>
        <dbReference type="Proteomes" id="UP000641152"/>
    </source>
</evidence>
<comment type="caution">
    <text evidence="1">The sequence shown here is derived from an EMBL/GenBank/DDBJ whole genome shotgun (WGS) entry which is preliminary data.</text>
</comment>
<name>A0ABR9DBX9_9GAMM</name>
<evidence type="ECO:0008006" key="3">
    <source>
        <dbReference type="Google" id="ProtNLM"/>
    </source>
</evidence>
<proteinExistence type="predicted"/>
<protein>
    <recommendedName>
        <fullName evidence="3">SH3 domain-containing protein</fullName>
    </recommendedName>
</protein>
<reference evidence="1 2" key="1">
    <citation type="submission" date="2020-09" db="EMBL/GenBank/DDBJ databases">
        <title>Methylomonas albis sp. nov. and Methylomonas fluvii sp. nov.: Two cold-adapted methanotrophs from the River Elbe and an amended description of Methylovulum psychrotolerans strain Eb1.</title>
        <authorList>
            <person name="Bussmann I.K."/>
            <person name="Klings K.-W."/>
            <person name="Warnstedt J."/>
            <person name="Hoppert M."/>
            <person name="Saborowski A."/>
            <person name="Horn F."/>
            <person name="Liebner S."/>
        </authorList>
    </citation>
    <scope>NUCLEOTIDE SEQUENCE [LARGE SCALE GENOMIC DNA]</scope>
    <source>
        <strain evidence="1 2">EbB</strain>
    </source>
</reference>
<dbReference type="Proteomes" id="UP000641152">
    <property type="component" value="Unassembled WGS sequence"/>
</dbReference>
<evidence type="ECO:0000313" key="1">
    <source>
        <dbReference type="EMBL" id="MBD9360266.1"/>
    </source>
</evidence>
<dbReference type="RefSeq" id="WP_192393034.1">
    <property type="nucleotide sequence ID" value="NZ_CAJHIU010000001.1"/>
</dbReference>
<keyword evidence="2" id="KW-1185">Reference proteome</keyword>
<gene>
    <name evidence="1" type="ORF">EBB_06900</name>
</gene>
<dbReference type="EMBL" id="JACXST010000001">
    <property type="protein sequence ID" value="MBD9360266.1"/>
    <property type="molecule type" value="Genomic_DNA"/>
</dbReference>